<organism evidence="1 2">
    <name type="scientific">Gluconobacter morbifer G707</name>
    <dbReference type="NCBI Taxonomy" id="1088869"/>
    <lineage>
        <taxon>Bacteria</taxon>
        <taxon>Pseudomonadati</taxon>
        <taxon>Pseudomonadota</taxon>
        <taxon>Alphaproteobacteria</taxon>
        <taxon>Acetobacterales</taxon>
        <taxon>Acetobacteraceae</taxon>
        <taxon>Gluconobacter</taxon>
    </lineage>
</organism>
<dbReference type="PATRIC" id="fig|1088869.3.peg.933"/>
<evidence type="ECO:0000313" key="1">
    <source>
        <dbReference type="EMBL" id="EHH69619.1"/>
    </source>
</evidence>
<dbReference type="EMBL" id="AGQV01000001">
    <property type="protein sequence ID" value="EHH69619.1"/>
    <property type="molecule type" value="Genomic_DNA"/>
</dbReference>
<dbReference type="InterPro" id="IPR013481">
    <property type="entry name" value="NarM"/>
</dbReference>
<protein>
    <recommendedName>
        <fullName evidence="3">Nitrate reductase associated protein</fullName>
    </recommendedName>
</protein>
<name>G6XHG1_9PROT</name>
<comment type="caution">
    <text evidence="1">The sequence shown here is derived from an EMBL/GenBank/DDBJ whole genome shotgun (WGS) entry which is preliminary data.</text>
</comment>
<gene>
    <name evidence="1" type="ORF">GMO_09270</name>
</gene>
<accession>G6XHG1</accession>
<dbReference type="OrthoDB" id="7263223at2"/>
<keyword evidence="2" id="KW-1185">Reference proteome</keyword>
<dbReference type="RefSeq" id="WP_008851076.1">
    <property type="nucleotide sequence ID" value="NZ_AGQV01000001.1"/>
</dbReference>
<evidence type="ECO:0000313" key="2">
    <source>
        <dbReference type="Proteomes" id="UP000004949"/>
    </source>
</evidence>
<dbReference type="AlphaFoldDB" id="G6XHG1"/>
<sequence length="156" mass="18014">MIFEFERDFAGSLRCIPMIARQKLDIAGIKMTLRQWSRLTREERGMLVDMPCETDREQASYRALVEKLIMTRADEPVRFLTIQALEDWREKDRMPEAVLAQARADGVSAPTPEQWAGLVPLKRFALIKLARSKHENENFVPALKEFGLLQGDEVRP</sequence>
<dbReference type="STRING" id="1088869.GMO_09270"/>
<dbReference type="Proteomes" id="UP000004949">
    <property type="component" value="Unassembled WGS sequence"/>
</dbReference>
<reference evidence="1 2" key="1">
    <citation type="submission" date="2011-10" db="EMBL/GenBank/DDBJ databases">
        <title>Genome sequence of Gluconobacter morbifer G707, isolated from Drosophila gut.</title>
        <authorList>
            <person name="Lee W.-J."/>
            <person name="Kim E.-K."/>
        </authorList>
    </citation>
    <scope>NUCLEOTIDE SEQUENCE [LARGE SCALE GENOMIC DNA]</scope>
    <source>
        <strain evidence="1 2">G707</strain>
    </source>
</reference>
<dbReference type="eggNOG" id="ENOG502ZV3X">
    <property type="taxonomic scope" value="Bacteria"/>
</dbReference>
<dbReference type="Pfam" id="PF09655">
    <property type="entry name" value="Nitr_red_assoc"/>
    <property type="match status" value="1"/>
</dbReference>
<evidence type="ECO:0008006" key="3">
    <source>
        <dbReference type="Google" id="ProtNLM"/>
    </source>
</evidence>
<dbReference type="NCBIfam" id="TIGR02664">
    <property type="entry name" value="nitr_red_assoc"/>
    <property type="match status" value="1"/>
</dbReference>
<proteinExistence type="predicted"/>